<sequence length="76" mass="8499">MPRYVCSGIQDIWERFYKSDIARTKKVGTGLGLSIVKHILDLHKSLIHVKSEVGMGSVFIFTLPIAPNMSKKPGKE</sequence>
<evidence type="ECO:0000256" key="5">
    <source>
        <dbReference type="ARBA" id="ARBA00022777"/>
    </source>
</evidence>
<evidence type="ECO:0000313" key="10">
    <source>
        <dbReference type="Proteomes" id="UP001165962"/>
    </source>
</evidence>
<keyword evidence="3" id="KW-0808">Transferase</keyword>
<dbReference type="PANTHER" id="PTHR43711:SF1">
    <property type="entry name" value="HISTIDINE KINASE 1"/>
    <property type="match status" value="1"/>
</dbReference>
<dbReference type="InterPro" id="IPR005467">
    <property type="entry name" value="His_kinase_dom"/>
</dbReference>
<dbReference type="InterPro" id="IPR050736">
    <property type="entry name" value="Sensor_HK_Regulatory"/>
</dbReference>
<evidence type="ECO:0000256" key="1">
    <source>
        <dbReference type="ARBA" id="ARBA00000085"/>
    </source>
</evidence>
<dbReference type="EMBL" id="JAAOIW010000011">
    <property type="protein sequence ID" value="NHN33290.1"/>
    <property type="molecule type" value="Genomic_DNA"/>
</dbReference>
<dbReference type="EC" id="2.7.13.3" evidence="2"/>
<organism evidence="9 10">
    <name type="scientific">Paenibacillus agricola</name>
    <dbReference type="NCBI Taxonomy" id="2716264"/>
    <lineage>
        <taxon>Bacteria</taxon>
        <taxon>Bacillati</taxon>
        <taxon>Bacillota</taxon>
        <taxon>Bacilli</taxon>
        <taxon>Bacillales</taxon>
        <taxon>Paenibacillaceae</taxon>
        <taxon>Paenibacillus</taxon>
    </lineage>
</organism>
<dbReference type="Pfam" id="PF02518">
    <property type="entry name" value="HATPase_c"/>
    <property type="match status" value="1"/>
</dbReference>
<keyword evidence="4" id="KW-0547">Nucleotide-binding</keyword>
<proteinExistence type="predicted"/>
<comment type="catalytic activity">
    <reaction evidence="1">
        <text>ATP + protein L-histidine = ADP + protein N-phospho-L-histidine.</text>
        <dbReference type="EC" id="2.7.13.3"/>
    </reaction>
</comment>
<gene>
    <name evidence="9" type="ORF">G9U52_26110</name>
</gene>
<evidence type="ECO:0000256" key="4">
    <source>
        <dbReference type="ARBA" id="ARBA00022741"/>
    </source>
</evidence>
<dbReference type="PRINTS" id="PR00344">
    <property type="entry name" value="BCTRLSENSOR"/>
</dbReference>
<dbReference type="PROSITE" id="PS50109">
    <property type="entry name" value="HIS_KIN"/>
    <property type="match status" value="1"/>
</dbReference>
<keyword evidence="7" id="KW-0902">Two-component regulatory system</keyword>
<evidence type="ECO:0000313" key="9">
    <source>
        <dbReference type="EMBL" id="NHN33290.1"/>
    </source>
</evidence>
<keyword evidence="10" id="KW-1185">Reference proteome</keyword>
<dbReference type="Proteomes" id="UP001165962">
    <property type="component" value="Unassembled WGS sequence"/>
</dbReference>
<evidence type="ECO:0000259" key="8">
    <source>
        <dbReference type="PROSITE" id="PS50109"/>
    </source>
</evidence>
<evidence type="ECO:0000256" key="6">
    <source>
        <dbReference type="ARBA" id="ARBA00022840"/>
    </source>
</evidence>
<name>A0ABX0JA19_9BACL</name>
<dbReference type="PANTHER" id="PTHR43711">
    <property type="entry name" value="TWO-COMPONENT HISTIDINE KINASE"/>
    <property type="match status" value="1"/>
</dbReference>
<dbReference type="Gene3D" id="3.30.565.10">
    <property type="entry name" value="Histidine kinase-like ATPase, C-terminal domain"/>
    <property type="match status" value="1"/>
</dbReference>
<evidence type="ECO:0000256" key="7">
    <source>
        <dbReference type="ARBA" id="ARBA00023012"/>
    </source>
</evidence>
<keyword evidence="5" id="KW-0418">Kinase</keyword>
<dbReference type="InterPro" id="IPR003594">
    <property type="entry name" value="HATPase_dom"/>
</dbReference>
<evidence type="ECO:0000256" key="3">
    <source>
        <dbReference type="ARBA" id="ARBA00022679"/>
    </source>
</evidence>
<evidence type="ECO:0000256" key="2">
    <source>
        <dbReference type="ARBA" id="ARBA00012438"/>
    </source>
</evidence>
<dbReference type="SUPFAM" id="SSF55874">
    <property type="entry name" value="ATPase domain of HSP90 chaperone/DNA topoisomerase II/histidine kinase"/>
    <property type="match status" value="1"/>
</dbReference>
<reference evidence="9" key="1">
    <citation type="submission" date="2020-03" db="EMBL/GenBank/DDBJ databases">
        <title>Draft sequencing of Paenibacilllus sp. S3N08.</title>
        <authorList>
            <person name="Kim D.-U."/>
        </authorList>
    </citation>
    <scope>NUCLEOTIDE SEQUENCE</scope>
    <source>
        <strain evidence="9">S3N08</strain>
    </source>
</reference>
<dbReference type="InterPro" id="IPR036890">
    <property type="entry name" value="HATPase_C_sf"/>
</dbReference>
<keyword evidence="6" id="KW-0067">ATP-binding</keyword>
<accession>A0ABX0JA19</accession>
<feature type="domain" description="Histidine kinase" evidence="8">
    <location>
        <begin position="9"/>
        <end position="67"/>
    </location>
</feature>
<comment type="caution">
    <text evidence="9">The sequence shown here is derived from an EMBL/GenBank/DDBJ whole genome shotgun (WGS) entry which is preliminary data.</text>
</comment>
<protein>
    <recommendedName>
        <fullName evidence="2">histidine kinase</fullName>
        <ecNumber evidence="2">2.7.13.3</ecNumber>
    </recommendedName>
</protein>
<dbReference type="InterPro" id="IPR004358">
    <property type="entry name" value="Sig_transdc_His_kin-like_C"/>
</dbReference>